<protein>
    <recommendedName>
        <fullName evidence="4">DUF373 family protein</fullName>
    </recommendedName>
</protein>
<dbReference type="RefSeq" id="WP_048185361.1">
    <property type="nucleotide sequence ID" value="NZ_JXOJ01000007.1"/>
</dbReference>
<feature type="transmembrane region" description="Helical" evidence="1">
    <location>
        <begin position="334"/>
        <end position="355"/>
    </location>
</feature>
<feature type="transmembrane region" description="Helical" evidence="1">
    <location>
        <begin position="223"/>
        <end position="247"/>
    </location>
</feature>
<dbReference type="AlphaFoldDB" id="A0A0H1QWT8"/>
<dbReference type="EMBL" id="JXOJ01000007">
    <property type="protein sequence ID" value="KLK87405.1"/>
    <property type="molecule type" value="Genomic_DNA"/>
</dbReference>
<keyword evidence="1" id="KW-0812">Transmembrane</keyword>
<dbReference type="InterPro" id="IPR007254">
    <property type="entry name" value="DUF373"/>
</dbReference>
<feature type="transmembrane region" description="Helical" evidence="1">
    <location>
        <begin position="160"/>
        <end position="178"/>
    </location>
</feature>
<sequence>MAKERTLVLCVDRDDDLGFKAGIDGPTVGREACLHAATALALIDPEDSDVNAIFETIRLYDELTKKGEEVAVAVICGNHMNLLEGDRRVASGLDAILSATGSTSCIIVTDGAEDEYVLPIIQSRVPVSSVRRVVVNQMPNLEGTYYILRRLLDDPKVSKIVLVPLGLAMLLYAVGYLLGYPEGATIVVVGVIGTYLLFKGVGIDEVFGYLISSLKTSLHGGRFTFVSYIAAILLGIVGIILGLISLLEYYSPFGIVIQMLAFIYGAVAWFTAAALVASVGKIIDVFLNERETIQRVVALPFFVLAIGAIAYGASTYILSISSEISGFPVTSTGGALYIVFAIIGGLFCAFFGVYLQSFLGRWVDEREPVALKREA</sequence>
<feature type="transmembrane region" description="Helical" evidence="1">
    <location>
        <begin position="296"/>
        <end position="314"/>
    </location>
</feature>
<proteinExistence type="predicted"/>
<evidence type="ECO:0008006" key="4">
    <source>
        <dbReference type="Google" id="ProtNLM"/>
    </source>
</evidence>
<keyword evidence="1" id="KW-0472">Membrane</keyword>
<feature type="transmembrane region" description="Helical" evidence="1">
    <location>
        <begin position="253"/>
        <end position="276"/>
    </location>
</feature>
<dbReference type="OrthoDB" id="31282at2157"/>
<keyword evidence="1" id="KW-1133">Transmembrane helix</keyword>
<dbReference type="Proteomes" id="UP000035301">
    <property type="component" value="Unassembled WGS sequence"/>
</dbReference>
<evidence type="ECO:0000313" key="2">
    <source>
        <dbReference type="EMBL" id="KLK87405.1"/>
    </source>
</evidence>
<comment type="caution">
    <text evidence="2">The sequence shown here is derived from an EMBL/GenBank/DDBJ whole genome shotgun (WGS) entry which is preliminary data.</text>
</comment>
<organism evidence="2 3">
    <name type="scientific">Methanoculleus sediminis</name>
    <dbReference type="NCBI Taxonomy" id="1550566"/>
    <lineage>
        <taxon>Archaea</taxon>
        <taxon>Methanobacteriati</taxon>
        <taxon>Methanobacteriota</taxon>
        <taxon>Stenosarchaea group</taxon>
        <taxon>Methanomicrobia</taxon>
        <taxon>Methanomicrobiales</taxon>
        <taxon>Methanomicrobiaceae</taxon>
        <taxon>Methanoculleus</taxon>
    </lineage>
</organism>
<evidence type="ECO:0000313" key="3">
    <source>
        <dbReference type="Proteomes" id="UP000035301"/>
    </source>
</evidence>
<dbReference type="STRING" id="1550566.SZ63_11015"/>
<name>A0A0H1QWT8_9EURY</name>
<feature type="transmembrane region" description="Helical" evidence="1">
    <location>
        <begin position="184"/>
        <end position="211"/>
    </location>
</feature>
<dbReference type="PANTHER" id="PTHR38815:SF1">
    <property type="entry name" value="DUF373 FAMILY PROTEIN"/>
    <property type="match status" value="1"/>
</dbReference>
<dbReference type="PANTHER" id="PTHR38815">
    <property type="entry name" value="HYPOTHETICAL MEMBRANE PROTEIN, CONSERVED, DUF373 FAMILY"/>
    <property type="match status" value="1"/>
</dbReference>
<dbReference type="PATRIC" id="fig|1550566.3.peg.2405"/>
<gene>
    <name evidence="2" type="ORF">SZ63_11015</name>
</gene>
<dbReference type="Pfam" id="PF04123">
    <property type="entry name" value="DUF373"/>
    <property type="match status" value="1"/>
</dbReference>
<keyword evidence="3" id="KW-1185">Reference proteome</keyword>
<accession>A0A0H1QWT8</accession>
<evidence type="ECO:0000256" key="1">
    <source>
        <dbReference type="SAM" id="Phobius"/>
    </source>
</evidence>
<reference evidence="2 3" key="1">
    <citation type="journal article" date="2015" name="Int. J. Syst. Evol. Microbiol.">
        <title>Methanoculleus sediminis sp. nov., a methanogen from sediments near a submarine mud volcano.</title>
        <authorList>
            <person name="Chen S.C."/>
            <person name="Chen M.F."/>
            <person name="Lai M.C."/>
            <person name="Weng C.Y."/>
            <person name="Wu S.Y."/>
            <person name="Lin S."/>
            <person name="Yang T.F."/>
            <person name="Chen P.C."/>
        </authorList>
    </citation>
    <scope>NUCLEOTIDE SEQUENCE [LARGE SCALE GENOMIC DNA]</scope>
    <source>
        <strain evidence="2 3">S3Fa</strain>
    </source>
</reference>